<organism evidence="6 7">
    <name type="scientific">Candidatus Uhrbacteria bacterium CG22_combo_CG10-13_8_21_14_all_47_17</name>
    <dbReference type="NCBI Taxonomy" id="1975041"/>
    <lineage>
        <taxon>Bacteria</taxon>
        <taxon>Candidatus Uhriibacteriota</taxon>
    </lineage>
</organism>
<name>A0A2H0BRP9_9BACT</name>
<gene>
    <name evidence="6" type="ORF">COX00_03780</name>
</gene>
<comment type="similarity">
    <text evidence="1">Belongs to the 'phage' integrase family.</text>
</comment>
<dbReference type="Pfam" id="PF13495">
    <property type="entry name" value="Phage_int_SAM_4"/>
    <property type="match status" value="1"/>
</dbReference>
<accession>A0A2H0BRP9</accession>
<dbReference type="Gene3D" id="1.10.443.10">
    <property type="entry name" value="Intergrase catalytic core"/>
    <property type="match status" value="1"/>
</dbReference>
<dbReference type="PROSITE" id="PS51898">
    <property type="entry name" value="TYR_RECOMBINASE"/>
    <property type="match status" value="1"/>
</dbReference>
<reference evidence="6 7" key="1">
    <citation type="submission" date="2017-09" db="EMBL/GenBank/DDBJ databases">
        <title>Depth-based differentiation of microbial function through sediment-hosted aquifers and enrichment of novel symbionts in the deep terrestrial subsurface.</title>
        <authorList>
            <person name="Probst A.J."/>
            <person name="Ladd B."/>
            <person name="Jarett J.K."/>
            <person name="Geller-Mcgrath D.E."/>
            <person name="Sieber C.M."/>
            <person name="Emerson J.B."/>
            <person name="Anantharaman K."/>
            <person name="Thomas B.C."/>
            <person name="Malmstrom R."/>
            <person name="Stieglmeier M."/>
            <person name="Klingl A."/>
            <person name="Woyke T."/>
            <person name="Ryan C.M."/>
            <person name="Banfield J.F."/>
        </authorList>
    </citation>
    <scope>NUCLEOTIDE SEQUENCE [LARGE SCALE GENOMIC DNA]</scope>
    <source>
        <strain evidence="6">CG22_combo_CG10-13_8_21_14_all_47_17</strain>
    </source>
</reference>
<keyword evidence="4" id="KW-0233">DNA recombination</keyword>
<dbReference type="InterPro" id="IPR004107">
    <property type="entry name" value="Integrase_SAM-like_N"/>
</dbReference>
<dbReference type="InterPro" id="IPR013762">
    <property type="entry name" value="Integrase-like_cat_sf"/>
</dbReference>
<dbReference type="InterPro" id="IPR011010">
    <property type="entry name" value="DNA_brk_join_enz"/>
</dbReference>
<dbReference type="AlphaFoldDB" id="A0A2H0BRP9"/>
<dbReference type="EMBL" id="PCSZ01000069">
    <property type="protein sequence ID" value="PIP60342.1"/>
    <property type="molecule type" value="Genomic_DNA"/>
</dbReference>
<dbReference type="InterPro" id="IPR002104">
    <property type="entry name" value="Integrase_catalytic"/>
</dbReference>
<evidence type="ECO:0000256" key="1">
    <source>
        <dbReference type="ARBA" id="ARBA00008857"/>
    </source>
</evidence>
<protein>
    <submittedName>
        <fullName evidence="6">Integrase</fullName>
    </submittedName>
</protein>
<feature type="domain" description="Tyr recombinase" evidence="5">
    <location>
        <begin position="103"/>
        <end position="275"/>
    </location>
</feature>
<evidence type="ECO:0000259" key="5">
    <source>
        <dbReference type="PROSITE" id="PS51898"/>
    </source>
</evidence>
<dbReference type="InterPro" id="IPR010998">
    <property type="entry name" value="Integrase_recombinase_N"/>
</dbReference>
<evidence type="ECO:0000313" key="7">
    <source>
        <dbReference type="Proteomes" id="UP000231581"/>
    </source>
</evidence>
<dbReference type="Gene3D" id="1.10.150.130">
    <property type="match status" value="1"/>
</dbReference>
<dbReference type="GO" id="GO:0003677">
    <property type="term" value="F:DNA binding"/>
    <property type="evidence" value="ECO:0007669"/>
    <property type="project" value="UniProtKB-KW"/>
</dbReference>
<dbReference type="GO" id="GO:0015074">
    <property type="term" value="P:DNA integration"/>
    <property type="evidence" value="ECO:0007669"/>
    <property type="project" value="UniProtKB-KW"/>
</dbReference>
<evidence type="ECO:0000256" key="4">
    <source>
        <dbReference type="ARBA" id="ARBA00023172"/>
    </source>
</evidence>
<keyword evidence="2" id="KW-0229">DNA integration</keyword>
<dbReference type="Pfam" id="PF00589">
    <property type="entry name" value="Phage_integrase"/>
    <property type="match status" value="1"/>
</dbReference>
<dbReference type="SUPFAM" id="SSF56349">
    <property type="entry name" value="DNA breaking-rejoining enzymes"/>
    <property type="match status" value="1"/>
</dbReference>
<dbReference type="GO" id="GO:0006310">
    <property type="term" value="P:DNA recombination"/>
    <property type="evidence" value="ECO:0007669"/>
    <property type="project" value="UniProtKB-KW"/>
</dbReference>
<dbReference type="Proteomes" id="UP000231581">
    <property type="component" value="Unassembled WGS sequence"/>
</dbReference>
<dbReference type="PANTHER" id="PTHR30349:SF64">
    <property type="entry name" value="PROPHAGE INTEGRASE INTD-RELATED"/>
    <property type="match status" value="1"/>
</dbReference>
<keyword evidence="3" id="KW-0238">DNA-binding</keyword>
<evidence type="ECO:0000256" key="3">
    <source>
        <dbReference type="ARBA" id="ARBA00023125"/>
    </source>
</evidence>
<proteinExistence type="inferred from homology"/>
<comment type="caution">
    <text evidence="6">The sequence shown here is derived from an EMBL/GenBank/DDBJ whole genome shotgun (WGS) entry which is preliminary data.</text>
</comment>
<dbReference type="PANTHER" id="PTHR30349">
    <property type="entry name" value="PHAGE INTEGRASE-RELATED"/>
    <property type="match status" value="1"/>
</dbReference>
<sequence length="277" mass="32145">MNIAEDKIKQSMQKMSETLCLRNYSRKTREAYIRCVRIFLEKNPSELETPNNELINQFLLELFYHNKASQTVSQYFHALRFYYDVVLCTPMTLNWRTPKRRQRLPTVLSHDEIKRVLCAVTNRKHRTMIALAYGAGLRVSEVVSLRVYDCDFDSGFIHLKSAKGNKDRLTLLPEKLSEDLHRLAHGKPGSAFLFESERGGRLTTTTIQKVFTRALRKVTVVKPATFHSLRHSFATHLLERGTDIRYVQELLGHANIRTTQLYTHVTNPTLKNIRSPL</sequence>
<evidence type="ECO:0000313" key="6">
    <source>
        <dbReference type="EMBL" id="PIP60342.1"/>
    </source>
</evidence>
<dbReference type="InterPro" id="IPR050090">
    <property type="entry name" value="Tyrosine_recombinase_XerCD"/>
</dbReference>
<evidence type="ECO:0000256" key="2">
    <source>
        <dbReference type="ARBA" id="ARBA00022908"/>
    </source>
</evidence>